<evidence type="ECO:0000256" key="5">
    <source>
        <dbReference type="ARBA" id="ARBA00038359"/>
    </source>
</evidence>
<feature type="transmembrane region" description="Helical" evidence="7">
    <location>
        <begin position="183"/>
        <end position="202"/>
    </location>
</feature>
<keyword evidence="3 7" id="KW-1133">Transmembrane helix</keyword>
<protein>
    <recommendedName>
        <fullName evidence="8">Rhodopsin domain-containing protein</fullName>
    </recommendedName>
</protein>
<name>A0ABQ8G247_9PEZI</name>
<gene>
    <name evidence="9" type="ORF">B0J12DRAFT_579901</name>
</gene>
<dbReference type="InterPro" id="IPR052337">
    <property type="entry name" value="SAT4-like"/>
</dbReference>
<keyword evidence="10" id="KW-1185">Reference proteome</keyword>
<keyword evidence="4 7" id="KW-0472">Membrane</keyword>
<comment type="similarity">
    <text evidence="5">Belongs to the SAT4 family.</text>
</comment>
<feature type="region of interest" description="Disordered" evidence="6">
    <location>
        <begin position="288"/>
        <end position="322"/>
    </location>
</feature>
<feature type="transmembrane region" description="Helical" evidence="7">
    <location>
        <begin position="102"/>
        <end position="122"/>
    </location>
</feature>
<feature type="domain" description="Rhodopsin" evidence="8">
    <location>
        <begin position="39"/>
        <end position="277"/>
    </location>
</feature>
<feature type="transmembrane region" description="Helical" evidence="7">
    <location>
        <begin position="54"/>
        <end position="73"/>
    </location>
</feature>
<evidence type="ECO:0000256" key="2">
    <source>
        <dbReference type="ARBA" id="ARBA00022692"/>
    </source>
</evidence>
<evidence type="ECO:0000256" key="1">
    <source>
        <dbReference type="ARBA" id="ARBA00004141"/>
    </source>
</evidence>
<comment type="subcellular location">
    <subcellularLocation>
        <location evidence="1">Membrane</location>
        <topology evidence="1">Multi-pass membrane protein</topology>
    </subcellularLocation>
</comment>
<evidence type="ECO:0000256" key="4">
    <source>
        <dbReference type="ARBA" id="ARBA00023136"/>
    </source>
</evidence>
<evidence type="ECO:0000313" key="9">
    <source>
        <dbReference type="EMBL" id="KAH7041979.1"/>
    </source>
</evidence>
<dbReference type="PANTHER" id="PTHR33048">
    <property type="entry name" value="PTH11-LIKE INTEGRAL MEMBRANE PROTEIN (AFU_ORTHOLOGUE AFUA_5G11245)"/>
    <property type="match status" value="1"/>
</dbReference>
<feature type="compositionally biased region" description="Polar residues" evidence="6">
    <location>
        <begin position="288"/>
        <end position="303"/>
    </location>
</feature>
<keyword evidence="2 7" id="KW-0812">Transmembrane</keyword>
<evidence type="ECO:0000313" key="10">
    <source>
        <dbReference type="Proteomes" id="UP000774617"/>
    </source>
</evidence>
<comment type="caution">
    <text evidence="9">The sequence shown here is derived from an EMBL/GenBank/DDBJ whole genome shotgun (WGS) entry which is preliminary data.</text>
</comment>
<evidence type="ECO:0000256" key="3">
    <source>
        <dbReference type="ARBA" id="ARBA00022989"/>
    </source>
</evidence>
<dbReference type="Pfam" id="PF20684">
    <property type="entry name" value="Fung_rhodopsin"/>
    <property type="match status" value="1"/>
</dbReference>
<evidence type="ECO:0000256" key="7">
    <source>
        <dbReference type="SAM" id="Phobius"/>
    </source>
</evidence>
<sequence length="396" mass="43254">MASPGSEGPLPPNENAGPSILGVTIAMTLLGSVISLAPRLYVRIRMIRDTGWDDYMMCIAAALSIAGMIIVILEVQHGGGRRYIDPSTFSEGLYLNYLTQPIYLFIAMFVKESVGFFLLRITGRGKYRILIISIMVILAAYTVACFFTLVLQCTDLRVLWNSTVQSVCWGPDTLRALSYTNSVVSIVTDFAFAVLIPIPLIWNLQMNNRKKTSLVLIFGMGVFASSAGIIRAVYISDYGKQGDFLWDSRNITIWYAIETQIGIIAGNLPCSKPLFSRFIGSTIRSWSKSNGYSGQPGASQYASGKSRKGSQHLGSHSGKSEDIDLVHFNGKGMEADTMAIIRAGNSIGGDSSSRVSDESVTQLDREIGGAGSISHPQSRILRTTKVRVEYDARDIV</sequence>
<evidence type="ECO:0000256" key="6">
    <source>
        <dbReference type="SAM" id="MobiDB-lite"/>
    </source>
</evidence>
<dbReference type="InterPro" id="IPR049326">
    <property type="entry name" value="Rhodopsin_dom_fungi"/>
</dbReference>
<proteinExistence type="inferred from homology"/>
<accession>A0ABQ8G247</accession>
<dbReference type="PANTHER" id="PTHR33048:SF167">
    <property type="entry name" value="INTEGRAL MEMBRANE PROTEIN"/>
    <property type="match status" value="1"/>
</dbReference>
<evidence type="ECO:0000259" key="8">
    <source>
        <dbReference type="Pfam" id="PF20684"/>
    </source>
</evidence>
<reference evidence="9 10" key="1">
    <citation type="journal article" date="2021" name="Nat. Commun.">
        <title>Genetic determinants of endophytism in the Arabidopsis root mycobiome.</title>
        <authorList>
            <person name="Mesny F."/>
            <person name="Miyauchi S."/>
            <person name="Thiergart T."/>
            <person name="Pickel B."/>
            <person name="Atanasova L."/>
            <person name="Karlsson M."/>
            <person name="Huettel B."/>
            <person name="Barry K.W."/>
            <person name="Haridas S."/>
            <person name="Chen C."/>
            <person name="Bauer D."/>
            <person name="Andreopoulos W."/>
            <person name="Pangilinan J."/>
            <person name="LaButti K."/>
            <person name="Riley R."/>
            <person name="Lipzen A."/>
            <person name="Clum A."/>
            <person name="Drula E."/>
            <person name="Henrissat B."/>
            <person name="Kohler A."/>
            <person name="Grigoriev I.V."/>
            <person name="Martin F.M."/>
            <person name="Hacquard S."/>
        </authorList>
    </citation>
    <scope>NUCLEOTIDE SEQUENCE [LARGE SCALE GENOMIC DNA]</scope>
    <source>
        <strain evidence="9 10">MPI-SDFR-AT-0080</strain>
    </source>
</reference>
<organism evidence="9 10">
    <name type="scientific">Macrophomina phaseolina</name>
    <dbReference type="NCBI Taxonomy" id="35725"/>
    <lineage>
        <taxon>Eukaryota</taxon>
        <taxon>Fungi</taxon>
        <taxon>Dikarya</taxon>
        <taxon>Ascomycota</taxon>
        <taxon>Pezizomycotina</taxon>
        <taxon>Dothideomycetes</taxon>
        <taxon>Dothideomycetes incertae sedis</taxon>
        <taxon>Botryosphaeriales</taxon>
        <taxon>Botryosphaeriaceae</taxon>
        <taxon>Macrophomina</taxon>
    </lineage>
</organism>
<feature type="transmembrane region" description="Helical" evidence="7">
    <location>
        <begin position="129"/>
        <end position="151"/>
    </location>
</feature>
<feature type="transmembrane region" description="Helical" evidence="7">
    <location>
        <begin position="20"/>
        <end position="42"/>
    </location>
</feature>
<dbReference type="Proteomes" id="UP000774617">
    <property type="component" value="Unassembled WGS sequence"/>
</dbReference>
<feature type="transmembrane region" description="Helical" evidence="7">
    <location>
        <begin position="214"/>
        <end position="234"/>
    </location>
</feature>
<dbReference type="EMBL" id="JAGTJR010000028">
    <property type="protein sequence ID" value="KAH7041979.1"/>
    <property type="molecule type" value="Genomic_DNA"/>
</dbReference>